<dbReference type="SUPFAM" id="SSF51679">
    <property type="entry name" value="Bacterial luciferase-like"/>
    <property type="match status" value="1"/>
</dbReference>
<dbReference type="AlphaFoldDB" id="A0A919US79"/>
<reference evidence="4" key="1">
    <citation type="submission" date="2021-01" db="EMBL/GenBank/DDBJ databases">
        <title>Whole genome shotgun sequence of Acrocarpospora phusangensis NBRC 108782.</title>
        <authorList>
            <person name="Komaki H."/>
            <person name="Tamura T."/>
        </authorList>
    </citation>
    <scope>NUCLEOTIDE SEQUENCE</scope>
    <source>
        <strain evidence="4">NBRC 108782</strain>
    </source>
</reference>
<dbReference type="Pfam" id="PF00296">
    <property type="entry name" value="Bac_luciferase"/>
    <property type="match status" value="1"/>
</dbReference>
<name>A0A919US79_9ACTN</name>
<evidence type="ECO:0000313" key="4">
    <source>
        <dbReference type="EMBL" id="GIH26195.1"/>
    </source>
</evidence>
<comment type="caution">
    <text evidence="4">The sequence shown here is derived from an EMBL/GenBank/DDBJ whole genome shotgun (WGS) entry which is preliminary data.</text>
</comment>
<dbReference type="Gene3D" id="3.20.20.30">
    <property type="entry name" value="Luciferase-like domain"/>
    <property type="match status" value="1"/>
</dbReference>
<evidence type="ECO:0000313" key="5">
    <source>
        <dbReference type="Proteomes" id="UP000640052"/>
    </source>
</evidence>
<dbReference type="Proteomes" id="UP000640052">
    <property type="component" value="Unassembled WGS sequence"/>
</dbReference>
<keyword evidence="1" id="KW-0560">Oxidoreductase</keyword>
<proteinExistence type="predicted"/>
<dbReference type="EMBL" id="BOOA01000037">
    <property type="protein sequence ID" value="GIH26195.1"/>
    <property type="molecule type" value="Genomic_DNA"/>
</dbReference>
<dbReference type="InterPro" id="IPR011251">
    <property type="entry name" value="Luciferase-like_dom"/>
</dbReference>
<feature type="region of interest" description="Disordered" evidence="2">
    <location>
        <begin position="195"/>
        <end position="236"/>
    </location>
</feature>
<evidence type="ECO:0000256" key="2">
    <source>
        <dbReference type="SAM" id="MobiDB-lite"/>
    </source>
</evidence>
<evidence type="ECO:0000259" key="3">
    <source>
        <dbReference type="Pfam" id="PF00296"/>
    </source>
</evidence>
<dbReference type="InterPro" id="IPR050564">
    <property type="entry name" value="F420-G6PD/mer"/>
</dbReference>
<organism evidence="4 5">
    <name type="scientific">Acrocarpospora phusangensis</name>
    <dbReference type="NCBI Taxonomy" id="1070424"/>
    <lineage>
        <taxon>Bacteria</taxon>
        <taxon>Bacillati</taxon>
        <taxon>Actinomycetota</taxon>
        <taxon>Actinomycetes</taxon>
        <taxon>Streptosporangiales</taxon>
        <taxon>Streptosporangiaceae</taxon>
        <taxon>Acrocarpospora</taxon>
    </lineage>
</organism>
<evidence type="ECO:0000256" key="1">
    <source>
        <dbReference type="ARBA" id="ARBA00023002"/>
    </source>
</evidence>
<dbReference type="PANTHER" id="PTHR43244:SF1">
    <property type="entry name" value="5,10-METHYLENETETRAHYDROMETHANOPTERIN REDUCTASE"/>
    <property type="match status" value="1"/>
</dbReference>
<dbReference type="NCBIfam" id="TIGR03841">
    <property type="entry name" value="F420_Rv3093c"/>
    <property type="match status" value="1"/>
</dbReference>
<dbReference type="PANTHER" id="PTHR43244">
    <property type="match status" value="1"/>
</dbReference>
<dbReference type="RefSeq" id="WP_204042889.1">
    <property type="nucleotide sequence ID" value="NZ_BOOA01000037.1"/>
</dbReference>
<keyword evidence="5" id="KW-1185">Reference proteome</keyword>
<dbReference type="InterPro" id="IPR036661">
    <property type="entry name" value="Luciferase-like_sf"/>
</dbReference>
<accession>A0A919US79</accession>
<dbReference type="GO" id="GO:0016705">
    <property type="term" value="F:oxidoreductase activity, acting on paired donors, with incorporation or reduction of molecular oxygen"/>
    <property type="evidence" value="ECO:0007669"/>
    <property type="project" value="InterPro"/>
</dbReference>
<dbReference type="InterPro" id="IPR022526">
    <property type="entry name" value="F420_Rv3093c"/>
</dbReference>
<protein>
    <submittedName>
        <fullName evidence="4">LLM class F420-dependent oxidoreductase</fullName>
    </submittedName>
</protein>
<sequence>MKLTVSLGLWQDRPAEEALVTARAADELGYPELWVGEMATYDAFALATAIGSATSRIALTVGPLAVAVRDPMMIAMGAASVAGLTGRPVSVALGTSSPLVVERWHGRPHAGSTKALSEAVDALRPLLDGVKSDHPRSQGYRLRLPPPRSELTVAAFGPAAVRIAARADRMVLNLITPASAARLIADLRTLTTPETDGSRVLTAPEADGSRALTAREAEGSRTLTAPEAEGGNAKPGPRVAAWVTACADPDQAAIEQLRRAVVGYLAAPGYGEMFAEAGFGDIVDYARTRPHPRELLAAIPDKLLESVALLGDSIETRLAEYTAAGVDEIALVPVSTDNDPGGTQTLRTLAAYQNSKH</sequence>
<gene>
    <name evidence="4" type="ORF">Aph01nite_45050</name>
</gene>
<feature type="domain" description="Luciferase-like" evidence="3">
    <location>
        <begin position="14"/>
        <end position="327"/>
    </location>
</feature>